<organism evidence="1 2">
    <name type="scientific">Pseudomonas syringae pv. papulans</name>
    <dbReference type="NCBI Taxonomy" id="83963"/>
    <lineage>
        <taxon>Bacteria</taxon>
        <taxon>Pseudomonadati</taxon>
        <taxon>Pseudomonadota</taxon>
        <taxon>Gammaproteobacteria</taxon>
        <taxon>Pseudomonadales</taxon>
        <taxon>Pseudomonadaceae</taxon>
        <taxon>Pseudomonas</taxon>
        <taxon>Pseudomonas syringae</taxon>
    </lineage>
</organism>
<reference evidence="1" key="1">
    <citation type="submission" date="2021-02" db="EMBL/GenBank/DDBJ databases">
        <title>Genome analysis of blister spot of apple pathogen from New York area.</title>
        <authorList>
            <person name="Kandel P."/>
            <person name="Hockett K.L."/>
            <person name="Santander R."/>
            <person name="Acimovic S."/>
        </authorList>
    </citation>
    <scope>NUCLEOTIDE SEQUENCE</scope>
    <source>
        <strain evidence="1">PSP1</strain>
    </source>
</reference>
<accession>A0A0P9X541</accession>
<evidence type="ECO:0000313" key="1">
    <source>
        <dbReference type="EMBL" id="MDH4625399.1"/>
    </source>
</evidence>
<name>A0A0P9X541_PSESX</name>
<sequence length="372" mass="41426">MTNLGDITRQFSMEGATHLYSSYPAMLTPADLYRVKDNLAHKEALSGCNIYLIARRPRIYLKPEGFALNGRTISGEFLVLREHGMTVVPFVYDICVSSIPEDIPIEDVAVALNGTSLIIVTPAGKQFIAVNAIIAAAKSLLTPHDTDLEVLYVGQAIGRTSSRNALDRLLSHNKLQQILAETSTHFPEREILLLLYRFEHGKTIISNGGDFNVGAQASDEQDSAHMDRLRNVRLGRKEVVSLAEAGLINYFKPHYNTLIKTNNFSSKDKLKVLKQLLNKGIAGLVLELCSVNLRSRVGTVHAVPIDLTEMMPDEVLDGRNLEDDGMKEQLKEQLKQMAHTHYARFPLTTTEERNTFLHGTTFVGQTEEPLNC</sequence>
<dbReference type="Proteomes" id="UP001162155">
    <property type="component" value="Unassembled WGS sequence"/>
</dbReference>
<protein>
    <submittedName>
        <fullName evidence="1">Uncharacterized protein</fullName>
    </submittedName>
</protein>
<dbReference type="RefSeq" id="WP_044310282.1">
    <property type="nucleotide sequence ID" value="NZ_JAFFRY010000040.1"/>
</dbReference>
<proteinExistence type="predicted"/>
<comment type="caution">
    <text evidence="1">The sequence shown here is derived from an EMBL/GenBank/DDBJ whole genome shotgun (WGS) entry which is preliminary data.</text>
</comment>
<gene>
    <name evidence="1" type="ORF">JW322_27435</name>
</gene>
<evidence type="ECO:0000313" key="2">
    <source>
        <dbReference type="Proteomes" id="UP001162155"/>
    </source>
</evidence>
<dbReference type="AlphaFoldDB" id="A0A0P9X541"/>
<dbReference type="EMBL" id="JAFFRZ010000001">
    <property type="protein sequence ID" value="MDH4625399.1"/>
    <property type="molecule type" value="Genomic_DNA"/>
</dbReference>